<dbReference type="Gene3D" id="3.40.50.720">
    <property type="entry name" value="NAD(P)-binding Rossmann-like Domain"/>
    <property type="match status" value="1"/>
</dbReference>
<sequence length="104" mass="11751">MPRLEDSEASCLQLRCGHSYVSQQGFVVEENSWSDVDYIRSFNHFGTSDCIALEFTEKHSLDLVTVIHSWIHGPFICPHLPRSVSSSQSMIIGTFTLSTLNYLV</sequence>
<name>A0ABD1VIW2_9LAMI</name>
<organism evidence="1 2">
    <name type="scientific">Forsythia ovata</name>
    <dbReference type="NCBI Taxonomy" id="205694"/>
    <lineage>
        <taxon>Eukaryota</taxon>
        <taxon>Viridiplantae</taxon>
        <taxon>Streptophyta</taxon>
        <taxon>Embryophyta</taxon>
        <taxon>Tracheophyta</taxon>
        <taxon>Spermatophyta</taxon>
        <taxon>Magnoliopsida</taxon>
        <taxon>eudicotyledons</taxon>
        <taxon>Gunneridae</taxon>
        <taxon>Pentapetalae</taxon>
        <taxon>asterids</taxon>
        <taxon>lamiids</taxon>
        <taxon>Lamiales</taxon>
        <taxon>Oleaceae</taxon>
        <taxon>Forsythieae</taxon>
        <taxon>Forsythia</taxon>
    </lineage>
</organism>
<evidence type="ECO:0000313" key="2">
    <source>
        <dbReference type="Proteomes" id="UP001604277"/>
    </source>
</evidence>
<keyword evidence="2" id="KW-1185">Reference proteome</keyword>
<accession>A0ABD1VIW2</accession>
<dbReference type="EMBL" id="JBFOLJ010000005">
    <property type="protein sequence ID" value="KAL2536583.1"/>
    <property type="molecule type" value="Genomic_DNA"/>
</dbReference>
<protein>
    <submittedName>
        <fullName evidence="1">Vestitone reductase</fullName>
    </submittedName>
</protein>
<comment type="caution">
    <text evidence="1">The sequence shown here is derived from an EMBL/GenBank/DDBJ whole genome shotgun (WGS) entry which is preliminary data.</text>
</comment>
<dbReference type="Proteomes" id="UP001604277">
    <property type="component" value="Unassembled WGS sequence"/>
</dbReference>
<evidence type="ECO:0000313" key="1">
    <source>
        <dbReference type="EMBL" id="KAL2536583.1"/>
    </source>
</evidence>
<gene>
    <name evidence="1" type="ORF">Fot_17974</name>
</gene>
<dbReference type="AlphaFoldDB" id="A0ABD1VIW2"/>
<proteinExistence type="predicted"/>
<reference evidence="2" key="1">
    <citation type="submission" date="2024-07" db="EMBL/GenBank/DDBJ databases">
        <title>Two chromosome-level genome assemblies of Korean endemic species Abeliophyllum distichum and Forsythia ovata (Oleaceae).</title>
        <authorList>
            <person name="Jang H."/>
        </authorList>
    </citation>
    <scope>NUCLEOTIDE SEQUENCE [LARGE SCALE GENOMIC DNA]</scope>
</reference>